<organism evidence="2 3">
    <name type="scientific">Actinoplanes auranticolor</name>
    <dbReference type="NCBI Taxonomy" id="47988"/>
    <lineage>
        <taxon>Bacteria</taxon>
        <taxon>Bacillati</taxon>
        <taxon>Actinomycetota</taxon>
        <taxon>Actinomycetes</taxon>
        <taxon>Micromonosporales</taxon>
        <taxon>Micromonosporaceae</taxon>
        <taxon>Actinoplanes</taxon>
    </lineage>
</organism>
<gene>
    <name evidence="2" type="ORF">Aau02nite_70870</name>
</gene>
<proteinExistence type="predicted"/>
<protein>
    <submittedName>
        <fullName evidence="2">Uncharacterized protein</fullName>
    </submittedName>
</protein>
<reference evidence="2" key="1">
    <citation type="submission" date="2021-03" db="EMBL/GenBank/DDBJ databases">
        <title>Whole genome shotgun sequence of Actinoplanes auranticolor NBRC 12245.</title>
        <authorList>
            <person name="Komaki H."/>
            <person name="Tamura T."/>
        </authorList>
    </citation>
    <scope>NUCLEOTIDE SEQUENCE</scope>
    <source>
        <strain evidence="2">NBRC 12245</strain>
    </source>
</reference>
<feature type="transmembrane region" description="Helical" evidence="1">
    <location>
        <begin position="164"/>
        <end position="186"/>
    </location>
</feature>
<name>A0A919SP70_9ACTN</name>
<comment type="caution">
    <text evidence="2">The sequence shown here is derived from an EMBL/GenBank/DDBJ whole genome shotgun (WGS) entry which is preliminary data.</text>
</comment>
<keyword evidence="1" id="KW-0812">Transmembrane</keyword>
<dbReference type="EMBL" id="BOQL01000062">
    <property type="protein sequence ID" value="GIM76440.1"/>
    <property type="molecule type" value="Genomic_DNA"/>
</dbReference>
<feature type="transmembrane region" description="Helical" evidence="1">
    <location>
        <begin position="266"/>
        <end position="286"/>
    </location>
</feature>
<feature type="transmembrane region" description="Helical" evidence="1">
    <location>
        <begin position="298"/>
        <end position="317"/>
    </location>
</feature>
<dbReference type="AlphaFoldDB" id="A0A919SP70"/>
<evidence type="ECO:0000256" key="1">
    <source>
        <dbReference type="SAM" id="Phobius"/>
    </source>
</evidence>
<feature type="transmembrane region" description="Helical" evidence="1">
    <location>
        <begin position="349"/>
        <end position="372"/>
    </location>
</feature>
<feature type="transmembrane region" description="Helical" evidence="1">
    <location>
        <begin position="324"/>
        <end position="343"/>
    </location>
</feature>
<evidence type="ECO:0000313" key="3">
    <source>
        <dbReference type="Proteomes" id="UP000681340"/>
    </source>
</evidence>
<feature type="transmembrane region" description="Helical" evidence="1">
    <location>
        <begin position="379"/>
        <end position="400"/>
    </location>
</feature>
<keyword evidence="1" id="KW-0472">Membrane</keyword>
<feature type="transmembrane region" description="Helical" evidence="1">
    <location>
        <begin position="79"/>
        <end position="96"/>
    </location>
</feature>
<keyword evidence="1" id="KW-1133">Transmembrane helix</keyword>
<dbReference type="RefSeq" id="WP_212992950.1">
    <property type="nucleotide sequence ID" value="NZ_BAABEA010000023.1"/>
</dbReference>
<feature type="transmembrane region" description="Helical" evidence="1">
    <location>
        <begin position="131"/>
        <end position="152"/>
    </location>
</feature>
<evidence type="ECO:0000313" key="2">
    <source>
        <dbReference type="EMBL" id="GIM76440.1"/>
    </source>
</evidence>
<feature type="transmembrane region" description="Helical" evidence="1">
    <location>
        <begin position="103"/>
        <end position="125"/>
    </location>
</feature>
<sequence length="406" mass="42451">MSHEREPLRVRGRFNAMWMTAALIAGGAAFLLAGLSSARSTFTNLAAGYQLWPGNYSQVWPWFRWIVGDTTEAGFQKDALAGVLMLMGAAIAHWGAGRGKRWAGFALSGGIGLFPWMAGSAFLGLLVSNAAWGWTIAVSGMWQPTFVPFVSLPSALVLVYGRGWAVALTGAVLGAGLTTPIALLLVNFVCRPTGLPNVVGTTTGMGVSALIAFPLCRSLPWLPRSAVSATREAGPDCPERGSAVPVHQGPFWVARRTLADFTEAQFYGNEWAGVGLIAGTLLSYGLNPGLPAYGSGLVPQLLTAQVLTAVLGVALWRRQWAERGWYPTFVPVVSIAPAVVLTYGGTVPAVLAGAVLGALVGPPLSIFIARGLPAGFHPFIGNVMSMAAGTALIVPLLGAVPGFRSP</sequence>
<dbReference type="Proteomes" id="UP000681340">
    <property type="component" value="Unassembled WGS sequence"/>
</dbReference>
<feature type="transmembrane region" description="Helical" evidence="1">
    <location>
        <begin position="198"/>
        <end position="216"/>
    </location>
</feature>
<keyword evidence="3" id="KW-1185">Reference proteome</keyword>
<accession>A0A919SP70</accession>